<keyword evidence="7 10" id="KW-1133">Transmembrane helix</keyword>
<comment type="similarity">
    <text evidence="3 10">Belongs to the PRM1 family.</text>
</comment>
<feature type="compositionally biased region" description="Pro residues" evidence="11">
    <location>
        <begin position="882"/>
        <end position="896"/>
    </location>
</feature>
<keyword evidence="4 10" id="KW-1003">Cell membrane</keyword>
<reference evidence="12 13" key="1">
    <citation type="journal article" date="2019" name="Nat. Ecol. Evol.">
        <title>Megaphylogeny resolves global patterns of mushroom evolution.</title>
        <authorList>
            <person name="Varga T."/>
            <person name="Krizsan K."/>
            <person name="Foldi C."/>
            <person name="Dima B."/>
            <person name="Sanchez-Garcia M."/>
            <person name="Sanchez-Ramirez S."/>
            <person name="Szollosi G.J."/>
            <person name="Szarkandi J.G."/>
            <person name="Papp V."/>
            <person name="Albert L."/>
            <person name="Andreopoulos W."/>
            <person name="Angelini C."/>
            <person name="Antonin V."/>
            <person name="Barry K.W."/>
            <person name="Bougher N.L."/>
            <person name="Buchanan P."/>
            <person name="Buyck B."/>
            <person name="Bense V."/>
            <person name="Catcheside P."/>
            <person name="Chovatia M."/>
            <person name="Cooper J."/>
            <person name="Damon W."/>
            <person name="Desjardin D."/>
            <person name="Finy P."/>
            <person name="Geml J."/>
            <person name="Haridas S."/>
            <person name="Hughes K."/>
            <person name="Justo A."/>
            <person name="Karasinski D."/>
            <person name="Kautmanova I."/>
            <person name="Kiss B."/>
            <person name="Kocsube S."/>
            <person name="Kotiranta H."/>
            <person name="LaButti K.M."/>
            <person name="Lechner B.E."/>
            <person name="Liimatainen K."/>
            <person name="Lipzen A."/>
            <person name="Lukacs Z."/>
            <person name="Mihaltcheva S."/>
            <person name="Morgado L.N."/>
            <person name="Niskanen T."/>
            <person name="Noordeloos M.E."/>
            <person name="Ohm R.A."/>
            <person name="Ortiz-Santana B."/>
            <person name="Ovrebo C."/>
            <person name="Racz N."/>
            <person name="Riley R."/>
            <person name="Savchenko A."/>
            <person name="Shiryaev A."/>
            <person name="Soop K."/>
            <person name="Spirin V."/>
            <person name="Szebenyi C."/>
            <person name="Tomsovsky M."/>
            <person name="Tulloss R.E."/>
            <person name="Uehling J."/>
            <person name="Grigoriev I.V."/>
            <person name="Vagvolgyi C."/>
            <person name="Papp T."/>
            <person name="Martin F.M."/>
            <person name="Miettinen O."/>
            <person name="Hibbett D.S."/>
            <person name="Nagy L.G."/>
        </authorList>
    </citation>
    <scope>NUCLEOTIDE SEQUENCE [LARGE SCALE GENOMIC DNA]</scope>
    <source>
        <strain evidence="12 13">CBS 309.79</strain>
    </source>
</reference>
<proteinExistence type="inferred from homology"/>
<sequence length="1009" mass="109157">MSSAAPPLPLGPPPSYSADPVHGLRPYLQLPHLLSLTWLAYPILSLVFVALRIQSSLGSSQDAIASAKQNLVASCLASEKAATSAASMPRYLAQATNEQYAAAVNASMRAAGASLIFTLTVMQGIINFLIDLYRSTFLCFLELLIRGGLSVMISAVEEVSEFIESTLGGLRTTIQGEISSANSFIQDAVDGFNRINPFGDVQIPEFDIPSLSGLENVQIPTDFQDSLRRLNETLPSFTDLKEALQDIIDRPFDLVKGEINSTFSNMTMDPSGMPVPPAGAVTFCQDLDTGIVDDLGSDLIKFARIGIVIIVALIVLLILANCALVWYKWRCQMAHLQYTREAWLTDPTMQHASTGEKNLSATPQITMSDHNLLILEANMSSPLITRILNVLSSKLHLTPTQHCNLQWFLNYISHPPAIAIFLIGFVGLLAIQLQLLALGPLEAKFAEKSQASTAEFSNTIASSINNSMFQQSAAYAAEVNLQAEAMQASINEGMFGWVTETTTTLNTTLNEFYTNIQNTVELVFGDTILAQPAQEFIRCLIGSKVDALGNALTFLNENLQVDVPRMNDSALILSQESVDEVSRPVALAAIGDGGNGEEGGGLTGKIINAYADTLRRERFTFLLFMGIWGIVVVMGLCIVAWHSYGAPAIEARKKRRWQREQGNLQNLIVPYRVGQNSDDRDLEGPGGNMRSFTPLPAPKAPSPPPPMEEQPRKASKLVAIGRKAMGREQFVGDREARGDVSVHSSNTGESHLGLWSRAVRAFGRKEVDQDDALPQASALRPAQEPRRMPPPFINVQRASDSTGAPQPSSGWSPDEEQHPQRLSFPWAKRPISLSRNSTGLTPGMAGVGSGHKPAPTPLAIPLHSTHESTLVPPLHPSRAPIRFPPPPSSFTPLAPPPDRRRKNSAASSTDERIAGQLFVVNDNGSIISSDDGSADMHTSTTPLTSLLTTTPARKSSSVNPFATPFDDEHAVPKPGPATTERYFHSGPTGAGLRKSLRTNPFVTQPGAAF</sequence>
<evidence type="ECO:0000256" key="6">
    <source>
        <dbReference type="ARBA" id="ARBA00022971"/>
    </source>
</evidence>
<gene>
    <name evidence="12" type="ORF">BDV98DRAFT_582142</name>
</gene>
<evidence type="ECO:0000313" key="13">
    <source>
        <dbReference type="Proteomes" id="UP000305067"/>
    </source>
</evidence>
<evidence type="ECO:0000256" key="7">
    <source>
        <dbReference type="ARBA" id="ARBA00022989"/>
    </source>
</evidence>
<comment type="caution">
    <text evidence="10">Lacks conserved residue(s) required for the propagation of feature annotation.</text>
</comment>
<evidence type="ECO:0000256" key="11">
    <source>
        <dbReference type="SAM" id="MobiDB-lite"/>
    </source>
</evidence>
<dbReference type="PANTHER" id="PTHR31030">
    <property type="entry name" value="PLASMA MEMBRANE FUSION PROTEIN PRM1"/>
    <property type="match status" value="1"/>
</dbReference>
<feature type="compositionally biased region" description="Polar residues" evidence="11">
    <location>
        <begin position="796"/>
        <end position="811"/>
    </location>
</feature>
<evidence type="ECO:0000256" key="1">
    <source>
        <dbReference type="ARBA" id="ARBA00002512"/>
    </source>
</evidence>
<keyword evidence="13" id="KW-1185">Reference proteome</keyword>
<dbReference type="InterPro" id="IPR026777">
    <property type="entry name" value="PRM1"/>
</dbReference>
<feature type="transmembrane region" description="Helical" evidence="10">
    <location>
        <begin position="621"/>
        <end position="644"/>
    </location>
</feature>
<dbReference type="Proteomes" id="UP000305067">
    <property type="component" value="Unassembled WGS sequence"/>
</dbReference>
<dbReference type="GO" id="GO:0043332">
    <property type="term" value="C:mating projection tip"/>
    <property type="evidence" value="ECO:0007669"/>
    <property type="project" value="UniProtKB-UniRule"/>
</dbReference>
<evidence type="ECO:0000256" key="5">
    <source>
        <dbReference type="ARBA" id="ARBA00022692"/>
    </source>
</evidence>
<feature type="transmembrane region" description="Helical" evidence="10">
    <location>
        <begin position="33"/>
        <end position="51"/>
    </location>
</feature>
<evidence type="ECO:0000313" key="12">
    <source>
        <dbReference type="EMBL" id="TFL02547.1"/>
    </source>
</evidence>
<feature type="transmembrane region" description="Helical" evidence="10">
    <location>
        <begin position="417"/>
        <end position="438"/>
    </location>
</feature>
<feature type="region of interest" description="Disordered" evidence="11">
    <location>
        <begin position="766"/>
        <end position="914"/>
    </location>
</feature>
<evidence type="ECO:0000256" key="10">
    <source>
        <dbReference type="RuleBase" id="RU366035"/>
    </source>
</evidence>
<dbReference type="AlphaFoldDB" id="A0A5C3QLZ2"/>
<keyword evidence="9" id="KW-0325">Glycoprotein</keyword>
<evidence type="ECO:0000256" key="4">
    <source>
        <dbReference type="ARBA" id="ARBA00022475"/>
    </source>
</evidence>
<dbReference type="GO" id="GO:0032220">
    <property type="term" value="P:plasma membrane fusion involved in cytogamy"/>
    <property type="evidence" value="ECO:0007669"/>
    <property type="project" value="TreeGrafter"/>
</dbReference>
<comment type="subcellular location">
    <subcellularLocation>
        <location evidence="2 10">Cell membrane</location>
        <topology evidence="2 10">Multi-pass membrane protein</topology>
    </subcellularLocation>
</comment>
<dbReference type="EMBL" id="ML178822">
    <property type="protein sequence ID" value="TFL02547.1"/>
    <property type="molecule type" value="Genomic_DNA"/>
</dbReference>
<dbReference type="PANTHER" id="PTHR31030:SF1">
    <property type="entry name" value="PLASMA MEMBRANE FUSION PROTEIN PRM1"/>
    <property type="match status" value="1"/>
</dbReference>
<dbReference type="GO" id="GO:0005886">
    <property type="term" value="C:plasma membrane"/>
    <property type="evidence" value="ECO:0007669"/>
    <property type="project" value="UniProtKB-SubCell"/>
</dbReference>
<evidence type="ECO:0000256" key="3">
    <source>
        <dbReference type="ARBA" id="ARBA00010780"/>
    </source>
</evidence>
<keyword evidence="6 10" id="KW-0184">Conjugation</keyword>
<evidence type="ECO:0000256" key="8">
    <source>
        <dbReference type="ARBA" id="ARBA00023136"/>
    </source>
</evidence>
<keyword evidence="8 10" id="KW-0472">Membrane</keyword>
<protein>
    <recommendedName>
        <fullName evidence="10">Plasma membrane fusion protein PRM1</fullName>
    </recommendedName>
</protein>
<dbReference type="OrthoDB" id="10248838at2759"/>
<evidence type="ECO:0000256" key="2">
    <source>
        <dbReference type="ARBA" id="ARBA00004651"/>
    </source>
</evidence>
<feature type="region of interest" description="Disordered" evidence="11">
    <location>
        <begin position="952"/>
        <end position="996"/>
    </location>
</feature>
<name>A0A5C3QLZ2_9AGAR</name>
<organism evidence="12 13">
    <name type="scientific">Pterulicium gracile</name>
    <dbReference type="NCBI Taxonomy" id="1884261"/>
    <lineage>
        <taxon>Eukaryota</taxon>
        <taxon>Fungi</taxon>
        <taxon>Dikarya</taxon>
        <taxon>Basidiomycota</taxon>
        <taxon>Agaricomycotina</taxon>
        <taxon>Agaricomycetes</taxon>
        <taxon>Agaricomycetidae</taxon>
        <taxon>Agaricales</taxon>
        <taxon>Pleurotineae</taxon>
        <taxon>Pterulaceae</taxon>
        <taxon>Pterulicium</taxon>
    </lineage>
</organism>
<comment type="function">
    <text evidence="1 10">Involved in cell fusion during mating by stabilizing the plasma membrane fusion event.</text>
</comment>
<keyword evidence="5 10" id="KW-0812">Transmembrane</keyword>
<feature type="transmembrane region" description="Helical" evidence="10">
    <location>
        <begin position="305"/>
        <end position="327"/>
    </location>
</feature>
<evidence type="ECO:0000256" key="9">
    <source>
        <dbReference type="ARBA" id="ARBA00023180"/>
    </source>
</evidence>
<feature type="region of interest" description="Disordered" evidence="11">
    <location>
        <begin position="675"/>
        <end position="711"/>
    </location>
</feature>
<accession>A0A5C3QLZ2</accession>
<feature type="compositionally biased region" description="Pro residues" evidence="11">
    <location>
        <begin position="695"/>
        <end position="708"/>
    </location>
</feature>
<dbReference type="STRING" id="1884261.A0A5C3QLZ2"/>